<evidence type="ECO:0000256" key="3">
    <source>
        <dbReference type="ARBA" id="ARBA00022989"/>
    </source>
</evidence>
<dbReference type="Proteomes" id="UP000682733">
    <property type="component" value="Unassembled WGS sequence"/>
</dbReference>
<keyword evidence="3 8" id="KW-1133">Transmembrane helix</keyword>
<protein>
    <recommendedName>
        <fullName evidence="9">G-protein coupled receptors family 1 profile domain-containing protein</fullName>
    </recommendedName>
</protein>
<evidence type="ECO:0000256" key="2">
    <source>
        <dbReference type="ARBA" id="ARBA00022692"/>
    </source>
</evidence>
<evidence type="ECO:0000256" key="5">
    <source>
        <dbReference type="ARBA" id="ARBA00023136"/>
    </source>
</evidence>
<proteinExistence type="predicted"/>
<organism evidence="11 14">
    <name type="scientific">Didymodactylos carnosus</name>
    <dbReference type="NCBI Taxonomy" id="1234261"/>
    <lineage>
        <taxon>Eukaryota</taxon>
        <taxon>Metazoa</taxon>
        <taxon>Spiralia</taxon>
        <taxon>Gnathifera</taxon>
        <taxon>Rotifera</taxon>
        <taxon>Eurotatoria</taxon>
        <taxon>Bdelloidea</taxon>
        <taxon>Philodinida</taxon>
        <taxon>Philodinidae</taxon>
        <taxon>Didymodactylos</taxon>
    </lineage>
</organism>
<evidence type="ECO:0000256" key="1">
    <source>
        <dbReference type="ARBA" id="ARBA00004141"/>
    </source>
</evidence>
<comment type="caution">
    <text evidence="11">The sequence shown here is derived from an EMBL/GenBank/DDBJ whole genome shotgun (WGS) entry which is preliminary data.</text>
</comment>
<evidence type="ECO:0000313" key="14">
    <source>
        <dbReference type="Proteomes" id="UP000663829"/>
    </source>
</evidence>
<name>A0A815BHI0_9BILA</name>
<dbReference type="PANTHER" id="PTHR24243">
    <property type="entry name" value="G-PROTEIN COUPLED RECEPTOR"/>
    <property type="match status" value="1"/>
</dbReference>
<evidence type="ECO:0000256" key="4">
    <source>
        <dbReference type="ARBA" id="ARBA00023040"/>
    </source>
</evidence>
<dbReference type="AlphaFoldDB" id="A0A815BHI0"/>
<keyword evidence="14" id="KW-1185">Reference proteome</keyword>
<dbReference type="Pfam" id="PF00001">
    <property type="entry name" value="7tm_1"/>
    <property type="match status" value="1"/>
</dbReference>
<feature type="transmembrane region" description="Helical" evidence="8">
    <location>
        <begin position="68"/>
        <end position="91"/>
    </location>
</feature>
<feature type="transmembrane region" description="Helical" evidence="8">
    <location>
        <begin position="286"/>
        <end position="306"/>
    </location>
</feature>
<dbReference type="EMBL" id="CAJNOK010011240">
    <property type="protein sequence ID" value="CAF1135632.1"/>
    <property type="molecule type" value="Genomic_DNA"/>
</dbReference>
<evidence type="ECO:0000256" key="8">
    <source>
        <dbReference type="SAM" id="Phobius"/>
    </source>
</evidence>
<dbReference type="Proteomes" id="UP000663829">
    <property type="component" value="Unassembled WGS sequence"/>
</dbReference>
<keyword evidence="4" id="KW-0297">G-protein coupled receptor</keyword>
<evidence type="ECO:0000313" key="11">
    <source>
        <dbReference type="EMBL" id="CAF1269608.1"/>
    </source>
</evidence>
<dbReference type="InterPro" id="IPR000276">
    <property type="entry name" value="GPCR_Rhodpsn"/>
</dbReference>
<evidence type="ECO:0000256" key="7">
    <source>
        <dbReference type="ARBA" id="ARBA00023224"/>
    </source>
</evidence>
<dbReference type="GO" id="GO:0005886">
    <property type="term" value="C:plasma membrane"/>
    <property type="evidence" value="ECO:0007669"/>
    <property type="project" value="TreeGrafter"/>
</dbReference>
<feature type="transmembrane region" description="Helical" evidence="8">
    <location>
        <begin position="111"/>
        <end position="129"/>
    </location>
</feature>
<keyword evidence="5 8" id="KW-0472">Membrane</keyword>
<dbReference type="InterPro" id="IPR017452">
    <property type="entry name" value="GPCR_Rhodpsn_7TM"/>
</dbReference>
<dbReference type="SUPFAM" id="SSF81321">
    <property type="entry name" value="Family A G protein-coupled receptor-like"/>
    <property type="match status" value="1"/>
</dbReference>
<evidence type="ECO:0000256" key="6">
    <source>
        <dbReference type="ARBA" id="ARBA00023170"/>
    </source>
</evidence>
<evidence type="ECO:0000313" key="12">
    <source>
        <dbReference type="EMBL" id="CAF3924182.1"/>
    </source>
</evidence>
<dbReference type="EMBL" id="CAJNOQ010011147">
    <property type="protein sequence ID" value="CAF1269608.1"/>
    <property type="molecule type" value="Genomic_DNA"/>
</dbReference>
<feature type="transmembrane region" description="Helical" evidence="8">
    <location>
        <begin position="36"/>
        <end position="56"/>
    </location>
</feature>
<feature type="domain" description="G-protein coupled receptors family 1 profile" evidence="9">
    <location>
        <begin position="48"/>
        <end position="306"/>
    </location>
</feature>
<feature type="transmembrane region" description="Helical" evidence="8">
    <location>
        <begin position="249"/>
        <end position="274"/>
    </location>
</feature>
<dbReference type="EMBL" id="CAJOBA010023904">
    <property type="protein sequence ID" value="CAF3924182.1"/>
    <property type="molecule type" value="Genomic_DNA"/>
</dbReference>
<evidence type="ECO:0000259" key="9">
    <source>
        <dbReference type="PROSITE" id="PS50262"/>
    </source>
</evidence>
<dbReference type="Proteomes" id="UP000681722">
    <property type="component" value="Unassembled WGS sequence"/>
</dbReference>
<feature type="transmembrane region" description="Helical" evidence="8">
    <location>
        <begin position="194"/>
        <end position="222"/>
    </location>
</feature>
<dbReference type="PANTHER" id="PTHR24243:SF208">
    <property type="entry name" value="PYROKININ-1 RECEPTOR"/>
    <property type="match status" value="1"/>
</dbReference>
<keyword evidence="2 8" id="KW-0812">Transmembrane</keyword>
<reference evidence="11" key="1">
    <citation type="submission" date="2021-02" db="EMBL/GenBank/DDBJ databases">
        <authorList>
            <person name="Nowell W R."/>
        </authorList>
    </citation>
    <scope>NUCLEOTIDE SEQUENCE</scope>
</reference>
<feature type="transmembrane region" description="Helical" evidence="8">
    <location>
        <begin position="149"/>
        <end position="174"/>
    </location>
</feature>
<dbReference type="Proteomes" id="UP000677228">
    <property type="component" value="Unassembled WGS sequence"/>
</dbReference>
<sequence>MNSSSPFLNSSNSSALPSFFYSSSGLLFVYNAFSLYTQPLIIVLGTIGCVLNIVILTQKPLCSSSCAFYFRCVSINDLFVIYFIALLQWLSDQYEIDPTTYSQFYCKTQNYFVFIFYTLGRYFTVLACADRFCTSSPNSRLRKVAKLQIAYYSTALTVIINLIVYSHVLLNYTIISVPSSFGSVCTPGSTMRDYQFSALFVLIYLCFLPPALMCLFCLLTIWNIIQQGQRVTSIGDTSSIRRRKREQELVKMLFVFVITNLLFTLPYACVYLYVIYNPYLPIEFRYTLNLCHLIVNFNSASSFYVYTMSTRGYRNEVLKMIEKVKTIIQFRR</sequence>
<dbReference type="GO" id="GO:0004930">
    <property type="term" value="F:G protein-coupled receptor activity"/>
    <property type="evidence" value="ECO:0007669"/>
    <property type="project" value="UniProtKB-KW"/>
</dbReference>
<keyword evidence="7" id="KW-0807">Transducer</keyword>
<accession>A0A815BHI0</accession>
<evidence type="ECO:0000313" key="10">
    <source>
        <dbReference type="EMBL" id="CAF1135632.1"/>
    </source>
</evidence>
<keyword evidence="6" id="KW-0675">Receptor</keyword>
<dbReference type="Gene3D" id="1.20.1070.10">
    <property type="entry name" value="Rhodopsin 7-helix transmembrane proteins"/>
    <property type="match status" value="1"/>
</dbReference>
<dbReference type="EMBL" id="CAJOBC010022727">
    <property type="protein sequence ID" value="CAF4056331.1"/>
    <property type="molecule type" value="Genomic_DNA"/>
</dbReference>
<gene>
    <name evidence="11" type="ORF">GPM918_LOCUS27014</name>
    <name evidence="10" type="ORF">OVA965_LOCUS20871</name>
    <name evidence="13" type="ORF">SRO942_LOCUS27271</name>
    <name evidence="12" type="ORF">TMI583_LOCUS21382</name>
</gene>
<dbReference type="PROSITE" id="PS50262">
    <property type="entry name" value="G_PROTEIN_RECEP_F1_2"/>
    <property type="match status" value="1"/>
</dbReference>
<comment type="subcellular location">
    <subcellularLocation>
        <location evidence="1">Membrane</location>
        <topology evidence="1">Multi-pass membrane protein</topology>
    </subcellularLocation>
</comment>
<dbReference type="OrthoDB" id="10038680at2759"/>
<evidence type="ECO:0000313" key="13">
    <source>
        <dbReference type="EMBL" id="CAF4056331.1"/>
    </source>
</evidence>